<evidence type="ECO:0000313" key="4">
    <source>
        <dbReference type="EMBL" id="MBI5170671.1"/>
    </source>
</evidence>
<name>A0A933SDQ5_UNCEI</name>
<dbReference type="InterPro" id="IPR035919">
    <property type="entry name" value="EAL_sf"/>
</dbReference>
<dbReference type="Gene3D" id="3.20.20.450">
    <property type="entry name" value="EAL domain"/>
    <property type="match status" value="1"/>
</dbReference>
<dbReference type="InterPro" id="IPR001633">
    <property type="entry name" value="EAL_dom"/>
</dbReference>
<dbReference type="Pfam" id="PF00563">
    <property type="entry name" value="EAL"/>
    <property type="match status" value="1"/>
</dbReference>
<protein>
    <submittedName>
        <fullName evidence="4">HDOD domain-containing protein</fullName>
    </submittedName>
</protein>
<dbReference type="Gene3D" id="1.10.3210.10">
    <property type="entry name" value="Hypothetical protein af1432"/>
    <property type="match status" value="1"/>
</dbReference>
<dbReference type="InterPro" id="IPR014408">
    <property type="entry name" value="dGMP_Pdiesterase_EAL/HD-GYP"/>
</dbReference>
<dbReference type="PROSITE" id="PS50883">
    <property type="entry name" value="EAL"/>
    <property type="match status" value="1"/>
</dbReference>
<feature type="domain" description="EAL" evidence="2">
    <location>
        <begin position="1"/>
        <end position="246"/>
    </location>
</feature>
<evidence type="ECO:0000259" key="3">
    <source>
        <dbReference type="PROSITE" id="PS51833"/>
    </source>
</evidence>
<feature type="region of interest" description="Disordered" evidence="1">
    <location>
        <begin position="1"/>
        <end position="38"/>
    </location>
</feature>
<dbReference type="PROSITE" id="PS51833">
    <property type="entry name" value="HDOD"/>
    <property type="match status" value="1"/>
</dbReference>
<dbReference type="PANTHER" id="PTHR33525:SF4">
    <property type="entry name" value="CYCLIC DI-GMP PHOSPHODIESTERASE CDGJ"/>
    <property type="match status" value="1"/>
</dbReference>
<dbReference type="AlphaFoldDB" id="A0A933SDQ5"/>
<organism evidence="4 5">
    <name type="scientific">Eiseniibacteriota bacterium</name>
    <dbReference type="NCBI Taxonomy" id="2212470"/>
    <lineage>
        <taxon>Bacteria</taxon>
        <taxon>Candidatus Eiseniibacteriota</taxon>
    </lineage>
</organism>
<accession>A0A933SDQ5</accession>
<dbReference type="InterPro" id="IPR013976">
    <property type="entry name" value="HDOD"/>
</dbReference>
<dbReference type="SUPFAM" id="SSF109604">
    <property type="entry name" value="HD-domain/PDEase-like"/>
    <property type="match status" value="1"/>
</dbReference>
<dbReference type="InterPro" id="IPR052340">
    <property type="entry name" value="RNase_Y/CdgJ"/>
</dbReference>
<dbReference type="EMBL" id="JACRIW010000102">
    <property type="protein sequence ID" value="MBI5170671.1"/>
    <property type="molecule type" value="Genomic_DNA"/>
</dbReference>
<reference evidence="4" key="1">
    <citation type="submission" date="2020-07" db="EMBL/GenBank/DDBJ databases">
        <title>Huge and variable diversity of episymbiotic CPR bacteria and DPANN archaea in groundwater ecosystems.</title>
        <authorList>
            <person name="He C.Y."/>
            <person name="Keren R."/>
            <person name="Whittaker M."/>
            <person name="Farag I.F."/>
            <person name="Doudna J."/>
            <person name="Cate J.H.D."/>
            <person name="Banfield J.F."/>
        </authorList>
    </citation>
    <scope>NUCLEOTIDE SEQUENCE</scope>
    <source>
        <strain evidence="4">NC_groundwater_1813_Pr3_B-0.1um_71_17</strain>
    </source>
</reference>
<gene>
    <name evidence="4" type="ORF">HZA61_14375</name>
</gene>
<dbReference type="Proteomes" id="UP000696931">
    <property type="component" value="Unassembled WGS sequence"/>
</dbReference>
<dbReference type="PANTHER" id="PTHR33525">
    <property type="match status" value="1"/>
</dbReference>
<evidence type="ECO:0000259" key="2">
    <source>
        <dbReference type="PROSITE" id="PS50883"/>
    </source>
</evidence>
<evidence type="ECO:0000256" key="1">
    <source>
        <dbReference type="SAM" id="MobiDB-lite"/>
    </source>
</evidence>
<proteinExistence type="predicted"/>
<feature type="compositionally biased region" description="Basic and acidic residues" evidence="1">
    <location>
        <begin position="1"/>
        <end position="10"/>
    </location>
</feature>
<feature type="domain" description="HDOD" evidence="3">
    <location>
        <begin position="240"/>
        <end position="427"/>
    </location>
</feature>
<evidence type="ECO:0000313" key="5">
    <source>
        <dbReference type="Proteomes" id="UP000696931"/>
    </source>
</evidence>
<sequence length="447" mass="50008">MFKLPWDKSSSRNRSVPPTGPNLPAPETASAGADPAQFAPGTRTIYSARQPILDRQQEVFGYELLFRSGPENRFTATDPELASAVSIEQNATAIGLDRLVGDRRAFVNLSRGALLAEYHRILPRERAVIELLENIPADPEVMEACRRVKADGYMLALDDFTNAPESYPFLDVVDLVKVDLRLWKDALDPRALEPLKQRGVKLLAEKVETIEEKNAALRAGYDLLQGYYFQKPQMIETRDLPPSKLSVLRFLAETSRDDASMERLEELFRQDVGLTMRLLRYLNSAAFGWRHEVSSIGHALALMGISPLRKWAMMMGMMSLCDDRPHELMVTALSRARFSERLAPPSGLAQHEHELFLTGMLSMVDTMVGRPADEILGGLSVSPTVREAVLAGSEPLGPVLKLVTAYERGDWDTVDEMRRDTEYAQVDDEQLDRAYVDSVEWAEATAA</sequence>
<dbReference type="SUPFAM" id="SSF141868">
    <property type="entry name" value="EAL domain-like"/>
    <property type="match status" value="1"/>
</dbReference>
<dbReference type="SMART" id="SM00052">
    <property type="entry name" value="EAL"/>
    <property type="match status" value="1"/>
</dbReference>
<comment type="caution">
    <text evidence="4">The sequence shown here is derived from an EMBL/GenBank/DDBJ whole genome shotgun (WGS) entry which is preliminary data.</text>
</comment>
<dbReference type="Pfam" id="PF08668">
    <property type="entry name" value="HDOD"/>
    <property type="match status" value="1"/>
</dbReference>
<dbReference type="PIRSF" id="PIRSF003180">
    <property type="entry name" value="DiGMPpdiest_YuxH"/>
    <property type="match status" value="1"/>
</dbReference>